<proteinExistence type="inferred from homology"/>
<evidence type="ECO:0000256" key="5">
    <source>
        <dbReference type="ARBA" id="ARBA00022563"/>
    </source>
</evidence>
<dbReference type="GO" id="GO:0003934">
    <property type="term" value="F:GTP cyclohydrolase I activity"/>
    <property type="evidence" value="ECO:0007669"/>
    <property type="project" value="UniProtKB-EC"/>
</dbReference>
<evidence type="ECO:0000313" key="9">
    <source>
        <dbReference type="Proteomes" id="UP000315400"/>
    </source>
</evidence>
<dbReference type="InterPro" id="IPR018234">
    <property type="entry name" value="GTP_CycHdrlase_I_CS"/>
</dbReference>
<dbReference type="Pfam" id="PF01227">
    <property type="entry name" value="GTP_cyclohydroI"/>
    <property type="match status" value="1"/>
</dbReference>
<dbReference type="InterPro" id="IPR043134">
    <property type="entry name" value="GTP-CH-I_N"/>
</dbReference>
<reference evidence="8 9" key="1">
    <citation type="submission" date="2019-06" db="EMBL/GenBank/DDBJ databases">
        <title>Metagenome assembled Genome of Spiribacter salinus SL48-SHIP from the microbial mat of Salt Lake 48 (Novosibirsk region, Russia).</title>
        <authorList>
            <person name="Shipova A."/>
            <person name="Rozanov A.S."/>
            <person name="Bryanskaya A.V."/>
            <person name="Peltek S.E."/>
        </authorList>
    </citation>
    <scope>NUCLEOTIDE SEQUENCE [LARGE SCALE GENOMIC DNA]</scope>
    <source>
        <strain evidence="8">SL48-SHIP-2</strain>
    </source>
</reference>
<dbReference type="Proteomes" id="UP000315400">
    <property type="component" value="Unassembled WGS sequence"/>
</dbReference>
<evidence type="ECO:0000256" key="2">
    <source>
        <dbReference type="ARBA" id="ARBA00005080"/>
    </source>
</evidence>
<dbReference type="EC" id="3.5.4.16" evidence="4"/>
<gene>
    <name evidence="8" type="ORF">FKY71_15385</name>
</gene>
<dbReference type="GO" id="GO:0046654">
    <property type="term" value="P:tetrahydrofolate biosynthetic process"/>
    <property type="evidence" value="ECO:0007669"/>
    <property type="project" value="InterPro"/>
</dbReference>
<keyword evidence="6 8" id="KW-0378">Hydrolase</keyword>
<feature type="domain" description="GTP cyclohydrolase I" evidence="7">
    <location>
        <begin position="23"/>
        <end position="155"/>
    </location>
</feature>
<dbReference type="UniPathway" id="UPA00848">
    <property type="reaction ID" value="UER00151"/>
</dbReference>
<dbReference type="NCBIfam" id="NF006826">
    <property type="entry name" value="PRK09347.1-3"/>
    <property type="match status" value="1"/>
</dbReference>
<dbReference type="EMBL" id="VIFK01000270">
    <property type="protein sequence ID" value="TQE98144.1"/>
    <property type="molecule type" value="Genomic_DNA"/>
</dbReference>
<dbReference type="InterPro" id="IPR043133">
    <property type="entry name" value="GTP-CH-I_C/QueF"/>
</dbReference>
<comment type="catalytic activity">
    <reaction evidence="1">
        <text>GTP + H2O = 7,8-dihydroneopterin 3'-triphosphate + formate + H(+)</text>
        <dbReference type="Rhea" id="RHEA:17473"/>
        <dbReference type="ChEBI" id="CHEBI:15377"/>
        <dbReference type="ChEBI" id="CHEBI:15378"/>
        <dbReference type="ChEBI" id="CHEBI:15740"/>
        <dbReference type="ChEBI" id="CHEBI:37565"/>
        <dbReference type="ChEBI" id="CHEBI:58462"/>
        <dbReference type="EC" id="3.5.4.16"/>
    </reaction>
</comment>
<evidence type="ECO:0000256" key="1">
    <source>
        <dbReference type="ARBA" id="ARBA00001052"/>
    </source>
</evidence>
<feature type="non-terminal residue" evidence="8">
    <location>
        <position position="156"/>
    </location>
</feature>
<name>A0A540VMZ6_9GAMM</name>
<dbReference type="SUPFAM" id="SSF55620">
    <property type="entry name" value="Tetrahydrobiopterin biosynthesis enzymes-like"/>
    <property type="match status" value="1"/>
</dbReference>
<accession>A0A540VMZ6</accession>
<protein>
    <recommendedName>
        <fullName evidence="4">GTP cyclohydrolase I</fullName>
        <ecNumber evidence="4">3.5.4.16</ecNumber>
    </recommendedName>
</protein>
<dbReference type="InterPro" id="IPR001474">
    <property type="entry name" value="GTP_CycHdrlase_I"/>
</dbReference>
<dbReference type="GO" id="GO:0005737">
    <property type="term" value="C:cytoplasm"/>
    <property type="evidence" value="ECO:0007669"/>
    <property type="project" value="TreeGrafter"/>
</dbReference>
<evidence type="ECO:0000313" key="8">
    <source>
        <dbReference type="EMBL" id="TQE98144.1"/>
    </source>
</evidence>
<dbReference type="Gene3D" id="1.10.286.10">
    <property type="match status" value="1"/>
</dbReference>
<comment type="similarity">
    <text evidence="3">Belongs to the GTP cyclohydrolase I family.</text>
</comment>
<dbReference type="GO" id="GO:0006730">
    <property type="term" value="P:one-carbon metabolic process"/>
    <property type="evidence" value="ECO:0007669"/>
    <property type="project" value="UniProtKB-KW"/>
</dbReference>
<dbReference type="Gene3D" id="3.30.1130.10">
    <property type="match status" value="1"/>
</dbReference>
<dbReference type="GO" id="GO:0005525">
    <property type="term" value="F:GTP binding"/>
    <property type="evidence" value="ECO:0007669"/>
    <property type="project" value="TreeGrafter"/>
</dbReference>
<organism evidence="8 9">
    <name type="scientific">Spiribacter salinus</name>
    <dbReference type="NCBI Taxonomy" id="1335746"/>
    <lineage>
        <taxon>Bacteria</taxon>
        <taxon>Pseudomonadati</taxon>
        <taxon>Pseudomonadota</taxon>
        <taxon>Gammaproteobacteria</taxon>
        <taxon>Chromatiales</taxon>
        <taxon>Ectothiorhodospiraceae</taxon>
        <taxon>Spiribacter</taxon>
    </lineage>
</organism>
<dbReference type="GO" id="GO:0006729">
    <property type="term" value="P:tetrahydrobiopterin biosynthetic process"/>
    <property type="evidence" value="ECO:0007669"/>
    <property type="project" value="TreeGrafter"/>
</dbReference>
<dbReference type="InterPro" id="IPR020602">
    <property type="entry name" value="GTP_CycHdrlase_I_dom"/>
</dbReference>
<evidence type="ECO:0000256" key="3">
    <source>
        <dbReference type="ARBA" id="ARBA00008085"/>
    </source>
</evidence>
<dbReference type="NCBIfam" id="NF006825">
    <property type="entry name" value="PRK09347.1-2"/>
    <property type="match status" value="1"/>
</dbReference>
<comment type="caution">
    <text evidence="8">The sequence shown here is derived from an EMBL/GenBank/DDBJ whole genome shotgun (WGS) entry which is preliminary data.</text>
</comment>
<evidence type="ECO:0000256" key="6">
    <source>
        <dbReference type="ARBA" id="ARBA00022801"/>
    </source>
</evidence>
<evidence type="ECO:0000256" key="4">
    <source>
        <dbReference type="ARBA" id="ARBA00012715"/>
    </source>
</evidence>
<dbReference type="GO" id="GO:0008270">
    <property type="term" value="F:zinc ion binding"/>
    <property type="evidence" value="ECO:0007669"/>
    <property type="project" value="TreeGrafter"/>
</dbReference>
<evidence type="ECO:0000259" key="7">
    <source>
        <dbReference type="Pfam" id="PF01227"/>
    </source>
</evidence>
<dbReference type="PROSITE" id="PS00860">
    <property type="entry name" value="GTP_CYCLOHYDROL_1_2"/>
    <property type="match status" value="1"/>
</dbReference>
<comment type="pathway">
    <text evidence="2">Cofactor biosynthesis; 7,8-dihydroneopterin triphosphate biosynthesis; 7,8-dihydroneopterin triphosphate from GTP: step 1/1.</text>
</comment>
<keyword evidence="5" id="KW-0554">One-carbon metabolism</keyword>
<dbReference type="PANTHER" id="PTHR11109:SF7">
    <property type="entry name" value="GTP CYCLOHYDROLASE 1"/>
    <property type="match status" value="1"/>
</dbReference>
<dbReference type="AlphaFoldDB" id="A0A540VMZ6"/>
<dbReference type="PANTHER" id="PTHR11109">
    <property type="entry name" value="GTP CYCLOHYDROLASE I"/>
    <property type="match status" value="1"/>
</dbReference>
<sequence>MDRFEQRRSAACLLLVAAEPLRHSRGGLNETPDRVAKAWEFWTSGYQQHPADVLKAFEDGADGYDEMVAVVGIPFYSKCEHHLADIFGTATVAYVPDGRIVGLSKLSRLVDVFARRLQVQERLTVQVADALDEHLAPLGVGVTISARHLCMESRGL</sequence>
<dbReference type="FunFam" id="3.30.1130.10:FF:000001">
    <property type="entry name" value="GTP cyclohydrolase 1"/>
    <property type="match status" value="1"/>
</dbReference>